<evidence type="ECO:0000256" key="1">
    <source>
        <dbReference type="SAM" id="SignalP"/>
    </source>
</evidence>
<accession>A0A484BRS6</accession>
<evidence type="ECO:0000313" key="2">
    <source>
        <dbReference type="EMBL" id="TDG51443.1"/>
    </source>
</evidence>
<feature type="signal peptide" evidence="1">
    <location>
        <begin position="1"/>
        <end position="17"/>
    </location>
</feature>
<comment type="caution">
    <text evidence="2">The sequence shown here is derived from an EMBL/GenBank/DDBJ whole genome shotgun (WGS) entry which is preliminary data.</text>
</comment>
<dbReference type="EMBL" id="LSRL02000009">
    <property type="protein sequence ID" value="TDG51443.1"/>
    <property type="molecule type" value="Genomic_DNA"/>
</dbReference>
<evidence type="ECO:0000313" key="3">
    <source>
        <dbReference type="Proteomes" id="UP000295192"/>
    </source>
</evidence>
<gene>
    <name evidence="2" type="ORF">AWZ03_002238</name>
</gene>
<name>A0A484BRS6_DRONA</name>
<keyword evidence="1" id="KW-0732">Signal</keyword>
<keyword evidence="3" id="KW-1185">Reference proteome</keyword>
<proteinExistence type="predicted"/>
<sequence length="68" mass="7785">MRFKLFGYCLRAVFVSAVQQQQQQPQQQEQELEQQLLVEGQSVLIPSTLVSKGRLPPATRLFEVPQIT</sequence>
<organism evidence="2 3">
    <name type="scientific">Drosophila navojoa</name>
    <name type="common">Fruit fly</name>
    <dbReference type="NCBI Taxonomy" id="7232"/>
    <lineage>
        <taxon>Eukaryota</taxon>
        <taxon>Metazoa</taxon>
        <taxon>Ecdysozoa</taxon>
        <taxon>Arthropoda</taxon>
        <taxon>Hexapoda</taxon>
        <taxon>Insecta</taxon>
        <taxon>Pterygota</taxon>
        <taxon>Neoptera</taxon>
        <taxon>Endopterygota</taxon>
        <taxon>Diptera</taxon>
        <taxon>Brachycera</taxon>
        <taxon>Muscomorpha</taxon>
        <taxon>Ephydroidea</taxon>
        <taxon>Drosophilidae</taxon>
        <taxon>Drosophila</taxon>
    </lineage>
</organism>
<protein>
    <recommendedName>
        <fullName evidence="4">Secreted protein</fullName>
    </recommendedName>
</protein>
<reference evidence="2 3" key="1">
    <citation type="journal article" date="2019" name="J. Hered.">
        <title>An Improved Genome Assembly for Drosophila navojoa, the Basal Species in the mojavensis Cluster.</title>
        <authorList>
            <person name="Vanderlinde T."/>
            <person name="Dupim E.G."/>
            <person name="Nazario-Yepiz N.O."/>
            <person name="Carvalho A.B."/>
        </authorList>
    </citation>
    <scope>NUCLEOTIDE SEQUENCE [LARGE SCALE GENOMIC DNA]</scope>
    <source>
        <strain evidence="2">Navoj_Jal97</strain>
        <tissue evidence="2">Whole organism</tissue>
    </source>
</reference>
<dbReference type="Proteomes" id="UP000295192">
    <property type="component" value="Unassembled WGS sequence"/>
</dbReference>
<dbReference type="AlphaFoldDB" id="A0A484BRS6"/>
<evidence type="ECO:0008006" key="4">
    <source>
        <dbReference type="Google" id="ProtNLM"/>
    </source>
</evidence>
<feature type="chain" id="PRO_5019756310" description="Secreted protein" evidence="1">
    <location>
        <begin position="18"/>
        <end position="68"/>
    </location>
</feature>